<accession>A0ABN8D0Q3</accession>
<comment type="caution">
    <text evidence="7">The sequence shown here is derived from an EMBL/GenBank/DDBJ whole genome shotgun (WGS) entry which is preliminary data.</text>
</comment>
<evidence type="ECO:0000259" key="6">
    <source>
        <dbReference type="Pfam" id="PF01095"/>
    </source>
</evidence>
<evidence type="ECO:0000313" key="8">
    <source>
        <dbReference type="Proteomes" id="UP001158986"/>
    </source>
</evidence>
<protein>
    <recommendedName>
        <fullName evidence="3">pectinesterase</fullName>
        <ecNumber evidence="3">3.1.1.11</ecNumber>
    </recommendedName>
</protein>
<feature type="domain" description="Pectinesterase catalytic" evidence="6">
    <location>
        <begin position="30"/>
        <end position="151"/>
    </location>
</feature>
<dbReference type="EMBL" id="CAKLCB010000265">
    <property type="protein sequence ID" value="CAH0518682.1"/>
    <property type="molecule type" value="Genomic_DNA"/>
</dbReference>
<keyword evidence="8" id="KW-1185">Reference proteome</keyword>
<dbReference type="Gene3D" id="2.160.20.10">
    <property type="entry name" value="Single-stranded right-handed beta-helix, Pectin lyase-like"/>
    <property type="match status" value="2"/>
</dbReference>
<name>A0ABN8D0Q3_9STRA</name>
<dbReference type="PANTHER" id="PTHR31321">
    <property type="entry name" value="ACYL-COA THIOESTER HYDROLASE YBHC-RELATED"/>
    <property type="match status" value="1"/>
</dbReference>
<evidence type="ECO:0000256" key="2">
    <source>
        <dbReference type="ARBA" id="ARBA00008891"/>
    </source>
</evidence>
<dbReference type="SUPFAM" id="SSF51126">
    <property type="entry name" value="Pectin lyase-like"/>
    <property type="match status" value="1"/>
</dbReference>
<feature type="domain" description="Pectinesterase catalytic" evidence="6">
    <location>
        <begin position="178"/>
        <end position="225"/>
    </location>
</feature>
<evidence type="ECO:0000256" key="4">
    <source>
        <dbReference type="ARBA" id="ARBA00022801"/>
    </source>
</evidence>
<reference evidence="7 8" key="1">
    <citation type="submission" date="2021-11" db="EMBL/GenBank/DDBJ databases">
        <authorList>
            <person name="Islam A."/>
            <person name="Islam S."/>
            <person name="Flora M.S."/>
            <person name="Rahman M."/>
            <person name="Ziaur R.M."/>
            <person name="Epstein J.H."/>
            <person name="Hassan M."/>
            <person name="Klassen M."/>
            <person name="Woodard K."/>
            <person name="Webb A."/>
            <person name="Webby R.J."/>
            <person name="El Zowalaty M.E."/>
        </authorList>
    </citation>
    <scope>NUCLEOTIDE SEQUENCE [LARGE SCALE GENOMIC DNA]</scope>
    <source>
        <strain evidence="7">Pbs1</strain>
    </source>
</reference>
<organism evidence="7 8">
    <name type="scientific">Peronospora belbahrii</name>
    <dbReference type="NCBI Taxonomy" id="622444"/>
    <lineage>
        <taxon>Eukaryota</taxon>
        <taxon>Sar</taxon>
        <taxon>Stramenopiles</taxon>
        <taxon>Oomycota</taxon>
        <taxon>Peronosporomycetes</taxon>
        <taxon>Peronosporales</taxon>
        <taxon>Peronosporaceae</taxon>
        <taxon>Peronospora</taxon>
    </lineage>
</organism>
<keyword evidence="4" id="KW-0378">Hydrolase</keyword>
<sequence length="251" mass="27557">MLHQETTPSPHARIKPPPGATVVDITGAYSKSYQTIAEAVAYLPNTSNPQVIFLFPGVYQEVVLIAKWNTVTNTQTMAQKDLAPEIKNQRNFLTSTLRLKSPSGVKIYNINVANPTGKIDELGQAIAVYVDATDHAFYRCQVIGYLDTAKAWIESCDIESTGDGWITANGNTNSSNLSHELSDVVNPAGWDTWEESTNTSSIFSKEYCNSGLGADTSMRAKFSGLLSGPVDITEILGQDYKSKWWFDSTFL</sequence>
<proteinExistence type="inferred from homology"/>
<dbReference type="InterPro" id="IPR011050">
    <property type="entry name" value="Pectin_lyase_fold/virulence"/>
</dbReference>
<gene>
    <name evidence="7" type="ORF">PBS001_LOCUS5242</name>
</gene>
<dbReference type="Pfam" id="PF01095">
    <property type="entry name" value="Pectinesterase"/>
    <property type="match status" value="2"/>
</dbReference>
<evidence type="ECO:0000256" key="5">
    <source>
        <dbReference type="ARBA" id="ARBA00023085"/>
    </source>
</evidence>
<comment type="pathway">
    <text evidence="1">Glycan metabolism; pectin degradation; 2-dehydro-3-deoxy-D-gluconate from pectin: step 1/5.</text>
</comment>
<evidence type="ECO:0000256" key="1">
    <source>
        <dbReference type="ARBA" id="ARBA00005184"/>
    </source>
</evidence>
<dbReference type="InterPro" id="IPR012334">
    <property type="entry name" value="Pectin_lyas_fold"/>
</dbReference>
<evidence type="ECO:0000313" key="7">
    <source>
        <dbReference type="EMBL" id="CAH0518682.1"/>
    </source>
</evidence>
<dbReference type="Proteomes" id="UP001158986">
    <property type="component" value="Unassembled WGS sequence"/>
</dbReference>
<keyword evidence="5" id="KW-0063">Aspartyl esterase</keyword>
<evidence type="ECO:0000256" key="3">
    <source>
        <dbReference type="ARBA" id="ARBA00013229"/>
    </source>
</evidence>
<dbReference type="InterPro" id="IPR000070">
    <property type="entry name" value="Pectinesterase_cat"/>
</dbReference>
<comment type="similarity">
    <text evidence="2">Belongs to the pectinesterase family.</text>
</comment>
<dbReference type="PANTHER" id="PTHR31321:SF57">
    <property type="entry name" value="PECTINESTERASE 53-RELATED"/>
    <property type="match status" value="1"/>
</dbReference>
<dbReference type="EC" id="3.1.1.11" evidence="3"/>